<organism evidence="2 3">
    <name type="scientific">Salinadaptatus halalkaliphilus</name>
    <dbReference type="NCBI Taxonomy" id="2419781"/>
    <lineage>
        <taxon>Archaea</taxon>
        <taxon>Methanobacteriati</taxon>
        <taxon>Methanobacteriota</taxon>
        <taxon>Stenosarchaea group</taxon>
        <taxon>Halobacteria</taxon>
        <taxon>Halobacteriales</taxon>
        <taxon>Natrialbaceae</taxon>
        <taxon>Salinadaptatus</taxon>
    </lineage>
</organism>
<dbReference type="EMBL" id="RBZW01000022">
    <property type="protein sequence ID" value="THE65028.1"/>
    <property type="molecule type" value="Genomic_DNA"/>
</dbReference>
<sequence>MTIDATDTDRALVLGIDGVPWDRIHDWIVEGKLPNFGRLLEQGVAAPLESTTPPTTPTAWPSIATGVWPDKHGIYGFQRVESDYTQEMNTSVNLERSPLWEHLSPAIVGNVPMTYPASDIDGTMVSGMIAPSLNDRFASPSSLVDEIDEHVPEYRIGLNWYDYADDETRFTDDLASLVDSRRALMDHLMEIDDWRLFFFVYTAPDRLQHLIWDDDVILEHYEQLDAILGDVLDYVTEHEANLFVVSDHGFGPISKFVNLNTVLSEAGYLTPKAESTARNSLSQLGVTKSNVLGMVKRMGVDDKRVVQALPKRLVDGIAEQVPGEHGLYDVDFAETVAFTHGPGYVYINDTDRFARGAVSPAEIPSLKRELHDLFADVTDPETGETALSVHDGDDVFPTDDESPDLVIVGEDGYEEKTSLGDDVFESAGSKAASHRSQGVFFAYGPGIDARGTVEELEVVDIAPTLLHSVGEPIPDDIDGTVRTDLLASEAAPTVQAAGEERSSARPDDAVDDDFGDVEDRLRGLGYMD</sequence>
<dbReference type="InterPro" id="IPR017850">
    <property type="entry name" value="Alkaline_phosphatase_core_sf"/>
</dbReference>
<comment type="caution">
    <text evidence="2">The sequence shown here is derived from an EMBL/GenBank/DDBJ whole genome shotgun (WGS) entry which is preliminary data.</text>
</comment>
<dbReference type="OrthoDB" id="198670at2157"/>
<gene>
    <name evidence="2" type="ORF">D8Y22_09815</name>
</gene>
<proteinExistence type="predicted"/>
<accession>A0A4S3TR35</accession>
<feature type="region of interest" description="Disordered" evidence="1">
    <location>
        <begin position="491"/>
        <end position="516"/>
    </location>
</feature>
<dbReference type="PANTHER" id="PTHR10151:SF120">
    <property type="entry name" value="BIS(5'-ADENOSYL)-TRIPHOSPHATASE"/>
    <property type="match status" value="1"/>
</dbReference>
<evidence type="ECO:0000313" key="2">
    <source>
        <dbReference type="EMBL" id="THE65028.1"/>
    </source>
</evidence>
<evidence type="ECO:0000313" key="3">
    <source>
        <dbReference type="Proteomes" id="UP000318864"/>
    </source>
</evidence>
<dbReference type="Gene3D" id="3.40.720.10">
    <property type="entry name" value="Alkaline Phosphatase, subunit A"/>
    <property type="match status" value="2"/>
</dbReference>
<dbReference type="Pfam" id="PF01663">
    <property type="entry name" value="Phosphodiest"/>
    <property type="match status" value="1"/>
</dbReference>
<dbReference type="RefSeq" id="WP_141464528.1">
    <property type="nucleotide sequence ID" value="NZ_RBZW01000022.1"/>
</dbReference>
<name>A0A4S3TR35_9EURY</name>
<dbReference type="InterPro" id="IPR002591">
    <property type="entry name" value="Phosphodiest/P_Trfase"/>
</dbReference>
<dbReference type="SUPFAM" id="SSF53649">
    <property type="entry name" value="Alkaline phosphatase-like"/>
    <property type="match status" value="2"/>
</dbReference>
<feature type="compositionally biased region" description="Basic and acidic residues" evidence="1">
    <location>
        <begin position="498"/>
        <end position="508"/>
    </location>
</feature>
<dbReference type="GO" id="GO:0016787">
    <property type="term" value="F:hydrolase activity"/>
    <property type="evidence" value="ECO:0007669"/>
    <property type="project" value="UniProtKB-ARBA"/>
</dbReference>
<reference evidence="2 3" key="1">
    <citation type="submission" date="2018-10" db="EMBL/GenBank/DDBJ databases">
        <title>Natronolimnobius sp. XQ-INN 246 isolated from Inner Mongolia Autonomous Region of China.</title>
        <authorList>
            <person name="Xue Q."/>
        </authorList>
    </citation>
    <scope>NUCLEOTIDE SEQUENCE [LARGE SCALE GENOMIC DNA]</scope>
    <source>
        <strain evidence="2 3">XQ-INN 246</strain>
    </source>
</reference>
<dbReference type="AlphaFoldDB" id="A0A4S3TR35"/>
<evidence type="ECO:0000256" key="1">
    <source>
        <dbReference type="SAM" id="MobiDB-lite"/>
    </source>
</evidence>
<dbReference type="Proteomes" id="UP000318864">
    <property type="component" value="Unassembled WGS sequence"/>
</dbReference>
<protein>
    <submittedName>
        <fullName evidence="2">Phosphodiesterase</fullName>
    </submittedName>
</protein>
<keyword evidence="3" id="KW-1185">Reference proteome</keyword>
<dbReference type="PANTHER" id="PTHR10151">
    <property type="entry name" value="ECTONUCLEOTIDE PYROPHOSPHATASE/PHOSPHODIESTERASE"/>
    <property type="match status" value="1"/>
</dbReference>